<evidence type="ECO:0000259" key="10">
    <source>
        <dbReference type="PROSITE" id="PS50126"/>
    </source>
</evidence>
<dbReference type="InterPro" id="IPR027408">
    <property type="entry name" value="PNPase/RNase_PH_dom_sf"/>
</dbReference>
<evidence type="ECO:0000313" key="11">
    <source>
        <dbReference type="EMBL" id="GGK66767.1"/>
    </source>
</evidence>
<evidence type="ECO:0000256" key="1">
    <source>
        <dbReference type="ARBA" id="ARBA00007404"/>
    </source>
</evidence>
<dbReference type="CDD" id="cd04472">
    <property type="entry name" value="S1_PNPase"/>
    <property type="match status" value="1"/>
</dbReference>
<dbReference type="NCBIfam" id="NF008805">
    <property type="entry name" value="PRK11824.1"/>
    <property type="match status" value="1"/>
</dbReference>
<gene>
    <name evidence="8 11" type="primary">pnp</name>
    <name evidence="11" type="ORF">GCM10011509_13890</name>
</gene>
<dbReference type="SMART" id="SM00316">
    <property type="entry name" value="S1"/>
    <property type="match status" value="1"/>
</dbReference>
<sequence>MEGPEITFAEATLDNGSFGTRTVRFETGRLARQAGGSVTAYLDDDTMLLSTTTASKYPKDHFDFFPLTVDVEERMYAAGKIPGSFFRREGRPSTDAILTCRLIDRPLRPTFAKGLRNEVQVVITVLSLNPDHQYDVLAINAASASTQISGLPFSGPIGATRVSLIDGQWVAFPNFSDIERSTFDMVVAGRVVGDDVAIMMVEAESTESTWDLVKNEGKQAPTEEVVAQGLEESKKFIKALCEAQAQLATEAAKEVQEFPRFLDYEDDAFTAVEEATSSELAQALQIAGKQERESRIDEIKVALKGKLLGLHWDAAGDSDVAEDAPFAGRDKEIDAAYRAVQKKLIRERILRDEVRIDGRGLKDIRALSAEVEVIPRAHGSAIFERGETQIMGVTTLNMLRMEQQLDTLSPVSRKRYMHNYNFPPYSTGETGRVGSPKRREIGHGALAERALMPVLPTREEFPYAIRQVSEALGSNGSTSMGSVCASTMSLLNAGVPLRAPVAGIAMGLVSAEVDGQMRYAALTDILGAEDAFGDMDFKVAGTREFVTAIQLDTKLDGIPADVLAGALGQAHEARLHILDVMNEAIDAPDEMSPFAPRVITVKVPVDKIGEVIGPKGKMINQIQEDTGADISIEDDGTVYIGATDGPSAEAARAAVNAIANPQMPEIGERFLGTVVKTTTFGAFISLLPGKDGLLHISEIRKLVGGRRIDAVEDVLSVGQKVQVELKEIDPRGKLSLAAVVEGEAATSGDAAGAPEAAAVAEAPELPGVDTAAPVADGSDDADGSGEGEAADNGDGEAGEGGDRPRRQRRRRGGRGRGGSGADATGEADGAEPSDA</sequence>
<dbReference type="SUPFAM" id="SSF55666">
    <property type="entry name" value="Ribonuclease PH domain 2-like"/>
    <property type="match status" value="2"/>
</dbReference>
<dbReference type="Gene3D" id="2.40.50.140">
    <property type="entry name" value="Nucleic acid-binding proteins"/>
    <property type="match status" value="1"/>
</dbReference>
<feature type="binding site" evidence="8">
    <location>
        <position position="536"/>
    </location>
    <ligand>
        <name>Mg(2+)</name>
        <dbReference type="ChEBI" id="CHEBI:18420"/>
    </ligand>
</feature>
<dbReference type="Pfam" id="PF03726">
    <property type="entry name" value="PNPase"/>
    <property type="match status" value="1"/>
</dbReference>
<evidence type="ECO:0000256" key="2">
    <source>
        <dbReference type="ARBA" id="ARBA00022490"/>
    </source>
</evidence>
<dbReference type="InterPro" id="IPR015848">
    <property type="entry name" value="PNPase_PH_RNA-bd_bac/org-type"/>
</dbReference>
<dbReference type="InterPro" id="IPR036456">
    <property type="entry name" value="PNPase_PH_RNA-bd_sf"/>
</dbReference>
<dbReference type="SUPFAM" id="SSF54211">
    <property type="entry name" value="Ribosomal protein S5 domain 2-like"/>
    <property type="match status" value="2"/>
</dbReference>
<dbReference type="PANTHER" id="PTHR11252">
    <property type="entry name" value="POLYRIBONUCLEOTIDE NUCLEOTIDYLTRANSFERASE"/>
    <property type="match status" value="1"/>
</dbReference>
<comment type="subcellular location">
    <subcellularLocation>
        <location evidence="8">Cytoplasm</location>
    </subcellularLocation>
</comment>
<dbReference type="CDD" id="cd02393">
    <property type="entry name" value="KH-I_PNPase"/>
    <property type="match status" value="1"/>
</dbReference>
<dbReference type="EMBL" id="BMLB01000003">
    <property type="protein sequence ID" value="GGK66767.1"/>
    <property type="molecule type" value="Genomic_DNA"/>
</dbReference>
<comment type="function">
    <text evidence="8">Involved in mRNA degradation. Catalyzes the phosphorolysis of single-stranded polyribonucleotides processively in the 3'- to 5'-direction.</text>
</comment>
<keyword evidence="12" id="KW-1185">Reference proteome</keyword>
<dbReference type="SMART" id="SM00322">
    <property type="entry name" value="KH"/>
    <property type="match status" value="1"/>
</dbReference>
<dbReference type="Pfam" id="PF01138">
    <property type="entry name" value="RNase_PH"/>
    <property type="match status" value="2"/>
</dbReference>
<dbReference type="NCBIfam" id="TIGR03591">
    <property type="entry name" value="polynuc_phos"/>
    <property type="match status" value="1"/>
</dbReference>
<feature type="region of interest" description="Disordered" evidence="9">
    <location>
        <begin position="763"/>
        <end position="835"/>
    </location>
</feature>
<evidence type="ECO:0000256" key="6">
    <source>
        <dbReference type="ARBA" id="ARBA00022842"/>
    </source>
</evidence>
<dbReference type="EC" id="2.7.7.8" evidence="8"/>
<dbReference type="InterPro" id="IPR001247">
    <property type="entry name" value="ExoRNase_PH_dom1"/>
</dbReference>
<evidence type="ECO:0000256" key="5">
    <source>
        <dbReference type="ARBA" id="ARBA00022723"/>
    </source>
</evidence>
<dbReference type="Pfam" id="PF00013">
    <property type="entry name" value="KH_1"/>
    <property type="match status" value="1"/>
</dbReference>
<comment type="cofactor">
    <cofactor evidence="8">
        <name>Mg(2+)</name>
        <dbReference type="ChEBI" id="CHEBI:18420"/>
    </cofactor>
</comment>
<comment type="similarity">
    <text evidence="1 8">Belongs to the polyribonucleotide nucleotidyltransferase family.</text>
</comment>
<dbReference type="Pfam" id="PF00575">
    <property type="entry name" value="S1"/>
    <property type="match status" value="1"/>
</dbReference>
<dbReference type="CDD" id="cd11364">
    <property type="entry name" value="RNase_PH_PNPase_2"/>
    <property type="match status" value="1"/>
</dbReference>
<evidence type="ECO:0000313" key="12">
    <source>
        <dbReference type="Proteomes" id="UP000662111"/>
    </source>
</evidence>
<dbReference type="InterPro" id="IPR004087">
    <property type="entry name" value="KH_dom"/>
</dbReference>
<evidence type="ECO:0000256" key="7">
    <source>
        <dbReference type="ARBA" id="ARBA00022884"/>
    </source>
</evidence>
<dbReference type="PANTHER" id="PTHR11252:SF0">
    <property type="entry name" value="POLYRIBONUCLEOTIDE NUCLEOTIDYLTRANSFERASE 1, MITOCHONDRIAL"/>
    <property type="match status" value="1"/>
</dbReference>
<name>A0ABQ2F6H1_9MICO</name>
<dbReference type="InterPro" id="IPR036612">
    <property type="entry name" value="KH_dom_type_1_sf"/>
</dbReference>
<dbReference type="NCBIfam" id="TIGR02696">
    <property type="entry name" value="pppGpp_PNP"/>
    <property type="match status" value="1"/>
</dbReference>
<keyword evidence="5 8" id="KW-0479">Metal-binding</keyword>
<dbReference type="InterPro" id="IPR012340">
    <property type="entry name" value="NA-bd_OB-fold"/>
</dbReference>
<reference evidence="12" key="1">
    <citation type="journal article" date="2019" name="Int. J. Syst. Evol. Microbiol.">
        <title>The Global Catalogue of Microorganisms (GCM) 10K type strain sequencing project: providing services to taxonomists for standard genome sequencing and annotation.</title>
        <authorList>
            <consortium name="The Broad Institute Genomics Platform"/>
            <consortium name="The Broad Institute Genome Sequencing Center for Infectious Disease"/>
            <person name="Wu L."/>
            <person name="Ma J."/>
        </authorList>
    </citation>
    <scope>NUCLEOTIDE SEQUENCE [LARGE SCALE GENOMIC DNA]</scope>
    <source>
        <strain evidence="12">CGMCC 1.5362</strain>
    </source>
</reference>
<proteinExistence type="inferred from homology"/>
<dbReference type="PROSITE" id="PS50126">
    <property type="entry name" value="S1"/>
    <property type="match status" value="1"/>
</dbReference>
<comment type="catalytic activity">
    <reaction evidence="8">
        <text>RNA(n+1) + phosphate = RNA(n) + a ribonucleoside 5'-diphosphate</text>
        <dbReference type="Rhea" id="RHEA:22096"/>
        <dbReference type="Rhea" id="RHEA-COMP:14527"/>
        <dbReference type="Rhea" id="RHEA-COMP:17342"/>
        <dbReference type="ChEBI" id="CHEBI:43474"/>
        <dbReference type="ChEBI" id="CHEBI:57930"/>
        <dbReference type="ChEBI" id="CHEBI:140395"/>
        <dbReference type="EC" id="2.7.7.8"/>
    </reaction>
</comment>
<accession>A0ABQ2F6H1</accession>
<dbReference type="Proteomes" id="UP000662111">
    <property type="component" value="Unassembled WGS sequence"/>
</dbReference>
<dbReference type="Gene3D" id="3.30.1370.10">
    <property type="entry name" value="K Homology domain, type 1"/>
    <property type="match status" value="1"/>
</dbReference>
<evidence type="ECO:0000256" key="9">
    <source>
        <dbReference type="SAM" id="MobiDB-lite"/>
    </source>
</evidence>
<feature type="binding site" evidence="8">
    <location>
        <position position="530"/>
    </location>
    <ligand>
        <name>Mg(2+)</name>
        <dbReference type="ChEBI" id="CHEBI:18420"/>
    </ligand>
</feature>
<keyword evidence="2 8" id="KW-0963">Cytoplasm</keyword>
<dbReference type="HAMAP" id="MF_01595">
    <property type="entry name" value="PNPase"/>
    <property type="match status" value="1"/>
</dbReference>
<keyword evidence="4 8" id="KW-0548">Nucleotidyltransferase</keyword>
<protein>
    <recommendedName>
        <fullName evidence="8">Polyribonucleotide nucleotidyltransferase</fullName>
        <ecNumber evidence="8">2.7.7.8</ecNumber>
    </recommendedName>
    <alternativeName>
        <fullName evidence="8">Polynucleotide phosphorylase</fullName>
        <shortName evidence="8">PNPase</shortName>
    </alternativeName>
</protein>
<evidence type="ECO:0000256" key="3">
    <source>
        <dbReference type="ARBA" id="ARBA00022679"/>
    </source>
</evidence>
<dbReference type="InterPro" id="IPR012162">
    <property type="entry name" value="PNPase"/>
</dbReference>
<dbReference type="PROSITE" id="PS50084">
    <property type="entry name" value="KH_TYPE_1"/>
    <property type="match status" value="1"/>
</dbReference>
<comment type="caution">
    <text evidence="11">The sequence shown here is derived from an EMBL/GenBank/DDBJ whole genome shotgun (WGS) entry which is preliminary data.</text>
</comment>
<dbReference type="RefSeq" id="WP_022923094.1">
    <property type="nucleotide sequence ID" value="NZ_BMLB01000003.1"/>
</dbReference>
<dbReference type="InterPro" id="IPR014069">
    <property type="entry name" value="GPSI/PNP"/>
</dbReference>
<organism evidence="11 12">
    <name type="scientific">Ornithinimicrobium pekingense</name>
    <dbReference type="NCBI Taxonomy" id="384677"/>
    <lineage>
        <taxon>Bacteria</taxon>
        <taxon>Bacillati</taxon>
        <taxon>Actinomycetota</taxon>
        <taxon>Actinomycetes</taxon>
        <taxon>Micrococcales</taxon>
        <taxon>Ornithinimicrobiaceae</taxon>
        <taxon>Ornithinimicrobium</taxon>
    </lineage>
</organism>
<dbReference type="InterPro" id="IPR036345">
    <property type="entry name" value="ExoRNase_PH_dom2_sf"/>
</dbReference>
<evidence type="ECO:0000256" key="8">
    <source>
        <dbReference type="HAMAP-Rule" id="MF_01595"/>
    </source>
</evidence>
<feature type="domain" description="S1 motif" evidence="10">
    <location>
        <begin position="667"/>
        <end position="739"/>
    </location>
</feature>
<dbReference type="SUPFAM" id="SSF46915">
    <property type="entry name" value="Polynucleotide phosphorylase/guanosine pentaphosphate synthase (PNPase/GPSI), domain 3"/>
    <property type="match status" value="1"/>
</dbReference>
<dbReference type="SUPFAM" id="SSF54791">
    <property type="entry name" value="Eukaryotic type KH-domain (KH-domain type I)"/>
    <property type="match status" value="1"/>
</dbReference>
<feature type="compositionally biased region" description="Basic residues" evidence="9">
    <location>
        <begin position="805"/>
        <end position="814"/>
    </location>
</feature>
<dbReference type="InterPro" id="IPR004088">
    <property type="entry name" value="KH_dom_type_1"/>
</dbReference>
<dbReference type="InterPro" id="IPR003029">
    <property type="entry name" value="S1_domain"/>
</dbReference>
<keyword evidence="6 8" id="KW-0460">Magnesium</keyword>
<keyword evidence="3 8" id="KW-0808">Transferase</keyword>
<feature type="compositionally biased region" description="Acidic residues" evidence="9">
    <location>
        <begin position="777"/>
        <end position="799"/>
    </location>
</feature>
<dbReference type="Gene3D" id="3.30.230.70">
    <property type="entry name" value="GHMP Kinase, N-terminal domain"/>
    <property type="match status" value="2"/>
</dbReference>
<evidence type="ECO:0000256" key="4">
    <source>
        <dbReference type="ARBA" id="ARBA00022695"/>
    </source>
</evidence>
<keyword evidence="7 8" id="KW-0694">RNA-binding</keyword>
<dbReference type="InterPro" id="IPR020568">
    <property type="entry name" value="Ribosomal_Su5_D2-typ_SF"/>
</dbReference>